<dbReference type="STRING" id="74557.A0A1W0A389"/>
<keyword evidence="2" id="KW-0521">NADP</keyword>
<keyword evidence="4" id="KW-0175">Coiled coil</keyword>
<organism evidence="7 8">
    <name type="scientific">Thraustotheca clavata</name>
    <dbReference type="NCBI Taxonomy" id="74557"/>
    <lineage>
        <taxon>Eukaryota</taxon>
        <taxon>Sar</taxon>
        <taxon>Stramenopiles</taxon>
        <taxon>Oomycota</taxon>
        <taxon>Saprolegniomycetes</taxon>
        <taxon>Saprolegniales</taxon>
        <taxon>Achlyaceae</taxon>
        <taxon>Thraustotheca</taxon>
    </lineage>
</organism>
<feature type="coiled-coil region" evidence="4">
    <location>
        <begin position="364"/>
        <end position="391"/>
    </location>
</feature>
<dbReference type="GO" id="GO:0016491">
    <property type="term" value="F:oxidoreductase activity"/>
    <property type="evidence" value="ECO:0007669"/>
    <property type="project" value="UniProtKB-KW"/>
</dbReference>
<feature type="compositionally biased region" description="Low complexity" evidence="5">
    <location>
        <begin position="421"/>
        <end position="430"/>
    </location>
</feature>
<evidence type="ECO:0000256" key="5">
    <source>
        <dbReference type="SAM" id="MobiDB-lite"/>
    </source>
</evidence>
<dbReference type="PANTHER" id="PTHR43899:SF13">
    <property type="entry name" value="RH59310P"/>
    <property type="match status" value="1"/>
</dbReference>
<dbReference type="CDD" id="cd05356">
    <property type="entry name" value="17beta-HSD1_like_SDR_c"/>
    <property type="match status" value="1"/>
</dbReference>
<reference evidence="7 8" key="1">
    <citation type="journal article" date="2014" name="Genome Biol. Evol.">
        <title>The secreted proteins of Achlya hypogyna and Thraustotheca clavata identify the ancestral oomycete secretome and reveal gene acquisitions by horizontal gene transfer.</title>
        <authorList>
            <person name="Misner I."/>
            <person name="Blouin N."/>
            <person name="Leonard G."/>
            <person name="Richards T.A."/>
            <person name="Lane C.E."/>
        </authorList>
    </citation>
    <scope>NUCLEOTIDE SEQUENCE [LARGE SCALE GENOMIC DNA]</scope>
    <source>
        <strain evidence="7 8">ATCC 34112</strain>
    </source>
</reference>
<dbReference type="PRINTS" id="PR00081">
    <property type="entry name" value="GDHRDH"/>
</dbReference>
<dbReference type="Gene3D" id="3.40.50.720">
    <property type="entry name" value="NAD(P)-binding Rossmann-like Domain"/>
    <property type="match status" value="1"/>
</dbReference>
<feature type="region of interest" description="Disordered" evidence="5">
    <location>
        <begin position="411"/>
        <end position="430"/>
    </location>
</feature>
<evidence type="ECO:0000313" key="7">
    <source>
        <dbReference type="EMBL" id="OQS04744.1"/>
    </source>
</evidence>
<sequence>MLSNVELIIKAIGVAVIAKVALTILSSFYAFFLRPGKKLTKYGKWAIVTGATDGIGKATALELARKGLNVALISRTQSKLDEAAAEIVGKYSNVQVKTLALDCNNLDEKACEKVRQLLDDIKDVGVLINNVGQSYDFPQYFHEISDEAASNLITMNITSTFVMTKLVLPGMVERKRGAIVNCSSGSARIPCPLLSEYSAAKKCLEQFSLGLAGEYASKNIAIQCQTPMFVTSKLSKIRHASFMAAVASIGYDTIVSPYWPHALQLYVFSLFPDFLVSKSWMAEPKLVTLHELKAAHRRSVCATESIAEQEISNMPSTNASSLQNKASFLQASVNEMCAGTYTHLFRHYFPTSGHDARKEEKAIDPKLLARMKELEEQIQTAEQSIKVYKSQLPLRIRDIIQADFDTKTKNALAGTKRKLPQESSSPSQLPDLTDVQTAFAQTTNKINMLKNQLPVTIQEATDTIRVIEHAIKKPKSNIDVLMQGAPTTSVSASLKSTVSTMLELS</sequence>
<keyword evidence="3" id="KW-0560">Oxidoreductase</keyword>
<evidence type="ECO:0000256" key="6">
    <source>
        <dbReference type="SAM" id="Phobius"/>
    </source>
</evidence>
<evidence type="ECO:0000256" key="3">
    <source>
        <dbReference type="ARBA" id="ARBA00023002"/>
    </source>
</evidence>
<dbReference type="SUPFAM" id="SSF51735">
    <property type="entry name" value="NAD(P)-binding Rossmann-fold domains"/>
    <property type="match status" value="1"/>
</dbReference>
<dbReference type="InterPro" id="IPR036291">
    <property type="entry name" value="NAD(P)-bd_dom_sf"/>
</dbReference>
<dbReference type="OrthoDB" id="1393670at2759"/>
<dbReference type="InterPro" id="IPR002347">
    <property type="entry name" value="SDR_fam"/>
</dbReference>
<gene>
    <name evidence="7" type="ORF">THRCLA_03041</name>
</gene>
<accession>A0A1W0A389</accession>
<dbReference type="InterPro" id="IPR051019">
    <property type="entry name" value="VLCFA-Steroid_DH"/>
</dbReference>
<dbReference type="PANTHER" id="PTHR43899">
    <property type="entry name" value="RH59310P"/>
    <property type="match status" value="1"/>
</dbReference>
<comment type="similarity">
    <text evidence="1">Belongs to the short-chain dehydrogenases/reductases (SDR) family.</text>
</comment>
<protein>
    <submittedName>
        <fullName evidence="7">Estradiol 17-beta-dehydrogenase</fullName>
    </submittedName>
</protein>
<keyword evidence="6" id="KW-1133">Transmembrane helix</keyword>
<keyword evidence="6" id="KW-0812">Transmembrane</keyword>
<keyword evidence="8" id="KW-1185">Reference proteome</keyword>
<feature type="transmembrane region" description="Helical" evidence="6">
    <location>
        <begin position="12"/>
        <end position="32"/>
    </location>
</feature>
<dbReference type="EMBL" id="JNBS01000560">
    <property type="protein sequence ID" value="OQS04744.1"/>
    <property type="molecule type" value="Genomic_DNA"/>
</dbReference>
<name>A0A1W0A389_9STRA</name>
<proteinExistence type="inferred from homology"/>
<dbReference type="Proteomes" id="UP000243217">
    <property type="component" value="Unassembled WGS sequence"/>
</dbReference>
<evidence type="ECO:0000313" key="8">
    <source>
        <dbReference type="Proteomes" id="UP000243217"/>
    </source>
</evidence>
<dbReference type="Pfam" id="PF00106">
    <property type="entry name" value="adh_short"/>
    <property type="match status" value="1"/>
</dbReference>
<keyword evidence="6" id="KW-0472">Membrane</keyword>
<comment type="caution">
    <text evidence="7">The sequence shown here is derived from an EMBL/GenBank/DDBJ whole genome shotgun (WGS) entry which is preliminary data.</text>
</comment>
<dbReference type="AlphaFoldDB" id="A0A1W0A389"/>
<evidence type="ECO:0000256" key="1">
    <source>
        <dbReference type="ARBA" id="ARBA00006484"/>
    </source>
</evidence>
<dbReference type="FunFam" id="3.40.50.720:FF:000137">
    <property type="entry name" value="Hydroxysteroid (17-beta) dehydrogenase 3"/>
    <property type="match status" value="1"/>
</dbReference>
<evidence type="ECO:0000256" key="2">
    <source>
        <dbReference type="ARBA" id="ARBA00022857"/>
    </source>
</evidence>
<evidence type="ECO:0000256" key="4">
    <source>
        <dbReference type="SAM" id="Coils"/>
    </source>
</evidence>